<proteinExistence type="predicted"/>
<gene>
    <name evidence="8" type="primary">hrpB</name>
    <name evidence="8" type="ORF">HJG44_20120</name>
</gene>
<keyword evidence="3 8" id="KW-0347">Helicase</keyword>
<dbReference type="RefSeq" id="WP_171220129.1">
    <property type="nucleotide sequence ID" value="NZ_JABEPP010000006.1"/>
</dbReference>
<feature type="region of interest" description="Disordered" evidence="5">
    <location>
        <begin position="839"/>
        <end position="866"/>
    </location>
</feature>
<dbReference type="CDD" id="cd17990">
    <property type="entry name" value="DEXHc_HrpB"/>
    <property type="match status" value="1"/>
</dbReference>
<feature type="domain" description="Helicase C-terminal" evidence="7">
    <location>
        <begin position="200"/>
        <end position="374"/>
    </location>
</feature>
<evidence type="ECO:0000256" key="3">
    <source>
        <dbReference type="ARBA" id="ARBA00022806"/>
    </source>
</evidence>
<evidence type="ECO:0000259" key="7">
    <source>
        <dbReference type="PROSITE" id="PS51194"/>
    </source>
</evidence>
<dbReference type="PIRSF" id="PIRSF005496">
    <property type="entry name" value="ATP_hel_hrpB"/>
    <property type="match status" value="1"/>
</dbReference>
<dbReference type="Pfam" id="PF00271">
    <property type="entry name" value="Helicase_C"/>
    <property type="match status" value="1"/>
</dbReference>
<dbReference type="GO" id="GO:0003676">
    <property type="term" value="F:nucleic acid binding"/>
    <property type="evidence" value="ECO:0007669"/>
    <property type="project" value="InterPro"/>
</dbReference>
<accession>A0A849IEY9</accession>
<evidence type="ECO:0000256" key="4">
    <source>
        <dbReference type="ARBA" id="ARBA00022840"/>
    </source>
</evidence>
<evidence type="ECO:0000313" key="9">
    <source>
        <dbReference type="Proteomes" id="UP000564885"/>
    </source>
</evidence>
<organism evidence="8 9">
    <name type="scientific">Enterovirga aerilata</name>
    <dbReference type="NCBI Taxonomy" id="2730920"/>
    <lineage>
        <taxon>Bacteria</taxon>
        <taxon>Pseudomonadati</taxon>
        <taxon>Pseudomonadota</taxon>
        <taxon>Alphaproteobacteria</taxon>
        <taxon>Hyphomicrobiales</taxon>
        <taxon>Methylobacteriaceae</taxon>
        <taxon>Enterovirga</taxon>
    </lineage>
</organism>
<dbReference type="InterPro" id="IPR001650">
    <property type="entry name" value="Helicase_C-like"/>
</dbReference>
<dbReference type="NCBIfam" id="TIGR01970">
    <property type="entry name" value="DEAH_box_HrpB"/>
    <property type="match status" value="1"/>
</dbReference>
<protein>
    <submittedName>
        <fullName evidence="8">ATP-dependent helicase HrpB</fullName>
    </submittedName>
</protein>
<keyword evidence="2" id="KW-0378">Hydrolase</keyword>
<dbReference type="SMART" id="SM00847">
    <property type="entry name" value="HA2"/>
    <property type="match status" value="1"/>
</dbReference>
<feature type="domain" description="Helicase ATP-binding" evidence="6">
    <location>
        <begin position="18"/>
        <end position="182"/>
    </location>
</feature>
<dbReference type="InterPro" id="IPR048333">
    <property type="entry name" value="HA2_WH"/>
</dbReference>
<reference evidence="8 9" key="1">
    <citation type="submission" date="2020-04" db="EMBL/GenBank/DDBJ databases">
        <title>Enterovirga sp. isolate from soil.</title>
        <authorList>
            <person name="Chea S."/>
            <person name="Kim D.-U."/>
        </authorList>
    </citation>
    <scope>NUCLEOTIDE SEQUENCE [LARGE SCALE GENOMIC DNA]</scope>
    <source>
        <strain evidence="8 9">DB1703</strain>
    </source>
</reference>
<evidence type="ECO:0000259" key="6">
    <source>
        <dbReference type="PROSITE" id="PS51192"/>
    </source>
</evidence>
<dbReference type="PANTHER" id="PTHR43519">
    <property type="entry name" value="ATP-DEPENDENT RNA HELICASE HRPB"/>
    <property type="match status" value="1"/>
</dbReference>
<dbReference type="Pfam" id="PF00270">
    <property type="entry name" value="DEAD"/>
    <property type="match status" value="1"/>
</dbReference>
<dbReference type="EMBL" id="JABEPP010000006">
    <property type="protein sequence ID" value="NNM74670.1"/>
    <property type="molecule type" value="Genomic_DNA"/>
</dbReference>
<keyword evidence="4" id="KW-0067">ATP-binding</keyword>
<dbReference type="InterPro" id="IPR013689">
    <property type="entry name" value="RNA_helicase_ATP-dep_HrpB_C"/>
</dbReference>
<dbReference type="AlphaFoldDB" id="A0A849IEY9"/>
<dbReference type="CDD" id="cd18791">
    <property type="entry name" value="SF2_C_RHA"/>
    <property type="match status" value="1"/>
</dbReference>
<dbReference type="GO" id="GO:0004386">
    <property type="term" value="F:helicase activity"/>
    <property type="evidence" value="ECO:0007669"/>
    <property type="project" value="UniProtKB-KW"/>
</dbReference>
<dbReference type="Pfam" id="PF08482">
    <property type="entry name" value="HrpB_C"/>
    <property type="match status" value="1"/>
</dbReference>
<dbReference type="GO" id="GO:0016787">
    <property type="term" value="F:hydrolase activity"/>
    <property type="evidence" value="ECO:0007669"/>
    <property type="project" value="UniProtKB-KW"/>
</dbReference>
<dbReference type="GO" id="GO:0005524">
    <property type="term" value="F:ATP binding"/>
    <property type="evidence" value="ECO:0007669"/>
    <property type="project" value="UniProtKB-KW"/>
</dbReference>
<sequence>MTEGFPGLPIEAALPGLTAALRQGPNAVLVAPPGAGKTTRVPLALIEEGWAAGGRIILLEPRRLAARAAADRMARTLGERVGETVGLRVRLESRVGPSTRIEVVTEGVFTRRIVADPALDGVAAVLFDEFHERSLDADLGLALAIEAQAALREDLRILVMSATLDGARVAGLLGGAPVIRSEGRAHPVETRYLGRDPGRRIEEQVVEATLRALRAEPGSALVFLPGAGEIRRVEAGLGEKLGGSDIDVVPLYGALDRGEQDAAIQPAPPGRRKVVLATSIAETSLTIEGVRIVVDSGLARVPVYEPGIGLTRLETRRVSRASADQRRGRAGRTEPGVCYRLWEEAATGALELFGRPEILAADLSGLLLDCAEWGALDPTTLPFLDPPPAPALAEARAQLAELGALGRDGRITPLGKRMRALPLPARLARMVLAGAEQGRAKEAAELAALLSERGVGGDAVDLDERLDRFRRDRSGRAVDLRRMAAGWVRLAERDGGGTSPAPSPFAGGEMSGLEDGEAALAASGGATTRRGSAEPPLAAGRSEEASTGMLVARAYPDRIARARGKPGEYVLANGRGAALESHLALAREPFLAVAEIAGGAASARILAAAAIAPDEIEHVAAARIEAREEILFDPAAKALRARSLRRLGAVLLGEKNLPVPATEEAARILARGLAGLGIAQLPWSEATRQLRDRVAFLRGAEGPEWPDLSDAALAGTVEDWLAPHLVGKRGLADLSPGEVREAIEAMIPWDKRRRLDEEAPTHITVPTGSSVPVDYAAEGGPAVSVRVQELFGLSKHPAIGSGRVPLVLHLLSPAHRPIQVTRDLPSFWRGSWAEVRSEMRGRYPRHPWPEDPANAEPTRRAKPRGT</sequence>
<dbReference type="InterPro" id="IPR010225">
    <property type="entry name" value="HrpB"/>
</dbReference>
<dbReference type="Proteomes" id="UP000564885">
    <property type="component" value="Unassembled WGS sequence"/>
</dbReference>
<dbReference type="SMART" id="SM00490">
    <property type="entry name" value="HELICc"/>
    <property type="match status" value="1"/>
</dbReference>
<name>A0A849IEY9_9HYPH</name>
<comment type="caution">
    <text evidence="8">The sequence shown here is derived from an EMBL/GenBank/DDBJ whole genome shotgun (WGS) entry which is preliminary data.</text>
</comment>
<dbReference type="Pfam" id="PF04408">
    <property type="entry name" value="WHD_HA2"/>
    <property type="match status" value="1"/>
</dbReference>
<dbReference type="PROSITE" id="PS51194">
    <property type="entry name" value="HELICASE_CTER"/>
    <property type="match status" value="1"/>
</dbReference>
<dbReference type="InterPro" id="IPR011545">
    <property type="entry name" value="DEAD/DEAH_box_helicase_dom"/>
</dbReference>
<dbReference type="PROSITE" id="PS51192">
    <property type="entry name" value="HELICASE_ATP_BIND_1"/>
    <property type="match status" value="1"/>
</dbReference>
<dbReference type="SUPFAM" id="SSF52540">
    <property type="entry name" value="P-loop containing nucleoside triphosphate hydrolases"/>
    <property type="match status" value="1"/>
</dbReference>
<dbReference type="FunFam" id="3.40.50.300:FF:002125">
    <property type="entry name" value="ATP-dependent helicase HrpB"/>
    <property type="match status" value="1"/>
</dbReference>
<dbReference type="InterPro" id="IPR027417">
    <property type="entry name" value="P-loop_NTPase"/>
</dbReference>
<dbReference type="InterPro" id="IPR007502">
    <property type="entry name" value="Helicase-assoc_dom"/>
</dbReference>
<dbReference type="InterPro" id="IPR049614">
    <property type="entry name" value="HrpB_DEXH"/>
</dbReference>
<keyword evidence="9" id="KW-1185">Reference proteome</keyword>
<evidence type="ECO:0000256" key="2">
    <source>
        <dbReference type="ARBA" id="ARBA00022801"/>
    </source>
</evidence>
<evidence type="ECO:0000313" key="8">
    <source>
        <dbReference type="EMBL" id="NNM74670.1"/>
    </source>
</evidence>
<dbReference type="Gene3D" id="3.40.50.300">
    <property type="entry name" value="P-loop containing nucleotide triphosphate hydrolases"/>
    <property type="match status" value="2"/>
</dbReference>
<evidence type="ECO:0000256" key="5">
    <source>
        <dbReference type="SAM" id="MobiDB-lite"/>
    </source>
</evidence>
<feature type="region of interest" description="Disordered" evidence="5">
    <location>
        <begin position="492"/>
        <end position="543"/>
    </location>
</feature>
<dbReference type="InterPro" id="IPR014001">
    <property type="entry name" value="Helicase_ATP-bd"/>
</dbReference>
<dbReference type="Gene3D" id="1.20.120.1080">
    <property type="match status" value="1"/>
</dbReference>
<dbReference type="PANTHER" id="PTHR43519:SF1">
    <property type="entry name" value="ATP-DEPENDENT RNA HELICASE HRPB"/>
    <property type="match status" value="1"/>
</dbReference>
<evidence type="ECO:0000256" key="1">
    <source>
        <dbReference type="ARBA" id="ARBA00022741"/>
    </source>
</evidence>
<keyword evidence="1" id="KW-0547">Nucleotide-binding</keyword>
<dbReference type="SMART" id="SM00487">
    <property type="entry name" value="DEXDc"/>
    <property type="match status" value="1"/>
</dbReference>